<gene>
    <name evidence="2" type="ORF">GCM10010979_02660</name>
</gene>
<feature type="transmembrane region" description="Helical" evidence="1">
    <location>
        <begin position="74"/>
        <end position="94"/>
    </location>
</feature>
<feature type="transmembrane region" description="Helical" evidence="1">
    <location>
        <begin position="309"/>
        <end position="326"/>
    </location>
</feature>
<proteinExistence type="predicted"/>
<comment type="caution">
    <text evidence="2">The sequence shown here is derived from an EMBL/GenBank/DDBJ whole genome shotgun (WGS) entry which is preliminary data.</text>
</comment>
<feature type="transmembrane region" description="Helical" evidence="1">
    <location>
        <begin position="357"/>
        <end position="376"/>
    </location>
</feature>
<name>A0A916SAT4_9MICO</name>
<reference evidence="2" key="1">
    <citation type="journal article" date="2014" name="Int. J. Syst. Evol. Microbiol.">
        <title>Complete genome sequence of Corynebacterium casei LMG S-19264T (=DSM 44701T), isolated from a smear-ripened cheese.</title>
        <authorList>
            <consortium name="US DOE Joint Genome Institute (JGI-PGF)"/>
            <person name="Walter F."/>
            <person name="Albersmeier A."/>
            <person name="Kalinowski J."/>
            <person name="Ruckert C."/>
        </authorList>
    </citation>
    <scope>NUCLEOTIDE SEQUENCE</scope>
    <source>
        <strain evidence="2">CGMCC 1.12813</strain>
    </source>
</reference>
<dbReference type="EMBL" id="BMGB01000001">
    <property type="protein sequence ID" value="GGA91448.1"/>
    <property type="molecule type" value="Genomic_DNA"/>
</dbReference>
<feature type="transmembrane region" description="Helical" evidence="1">
    <location>
        <begin position="166"/>
        <end position="192"/>
    </location>
</feature>
<feature type="transmembrane region" description="Helical" evidence="1">
    <location>
        <begin position="274"/>
        <end position="297"/>
    </location>
</feature>
<accession>A0A916SAT4</accession>
<keyword evidence="3" id="KW-1185">Reference proteome</keyword>
<reference evidence="2" key="2">
    <citation type="submission" date="2020-09" db="EMBL/GenBank/DDBJ databases">
        <authorList>
            <person name="Sun Q."/>
            <person name="Zhou Y."/>
        </authorList>
    </citation>
    <scope>NUCLEOTIDE SEQUENCE</scope>
    <source>
        <strain evidence="2">CGMCC 1.12813</strain>
    </source>
</reference>
<dbReference type="AlphaFoldDB" id="A0A916SAT4"/>
<keyword evidence="1" id="KW-0472">Membrane</keyword>
<evidence type="ECO:0000313" key="3">
    <source>
        <dbReference type="Proteomes" id="UP000606922"/>
    </source>
</evidence>
<evidence type="ECO:0008006" key="4">
    <source>
        <dbReference type="Google" id="ProtNLM"/>
    </source>
</evidence>
<feature type="transmembrane region" description="Helical" evidence="1">
    <location>
        <begin position="388"/>
        <end position="412"/>
    </location>
</feature>
<organism evidence="2 3">
    <name type="scientific">Conyzicola nivalis</name>
    <dbReference type="NCBI Taxonomy" id="1477021"/>
    <lineage>
        <taxon>Bacteria</taxon>
        <taxon>Bacillati</taxon>
        <taxon>Actinomycetota</taxon>
        <taxon>Actinomycetes</taxon>
        <taxon>Micrococcales</taxon>
        <taxon>Microbacteriaceae</taxon>
        <taxon>Conyzicola</taxon>
    </lineage>
</organism>
<evidence type="ECO:0000256" key="1">
    <source>
        <dbReference type="SAM" id="Phobius"/>
    </source>
</evidence>
<feature type="transmembrane region" description="Helical" evidence="1">
    <location>
        <begin position="126"/>
        <end position="146"/>
    </location>
</feature>
<protein>
    <recommendedName>
        <fullName evidence="4">DUF2029 domain-containing protein</fullName>
    </recommendedName>
</protein>
<sequence>MTDAADSPRRITSPLRSFATSRAALWAGFVLAHFWLGLLNLYGPGFPLGDVTITYRLWTDQIVTGDYWMGIDSVWVYPILAIVPMLAAFALGPALYASTWLSLVMLLNAVAFAAITGWARSRDRAAVGWWWIGFLVLLGPIAVARIDSVSVPLAMVGVLLLATRPTAAVIVLTVATWTKVWPAALLAAILIACRGRVRLVVTAVSVSAAIVVVALLLGSGGNVFSFITQQTGRGMQAEAPVSTVWAWQAFAGVPDTYIYYDQDILSFQIVGQGVATAAAVMTPILALVALAVAATGVWAAHRGAEPTRLLAPLALALVTTLIVVNKVGSPQFISWLAVPLVLGLAANAAGHGPSFRFPSVLALVVAVMTQALYPYFYDELISLNPIMLTVLTARNVLLCVLLVWAVRAVVLVGRHAKAPPRGPHLP</sequence>
<evidence type="ECO:0000313" key="2">
    <source>
        <dbReference type="EMBL" id="GGA91448.1"/>
    </source>
</evidence>
<feature type="transmembrane region" description="Helical" evidence="1">
    <location>
        <begin position="23"/>
        <end position="42"/>
    </location>
</feature>
<dbReference type="Proteomes" id="UP000606922">
    <property type="component" value="Unassembled WGS sequence"/>
</dbReference>
<keyword evidence="1" id="KW-0812">Transmembrane</keyword>
<feature type="transmembrane region" description="Helical" evidence="1">
    <location>
        <begin position="100"/>
        <end position="119"/>
    </location>
</feature>
<feature type="transmembrane region" description="Helical" evidence="1">
    <location>
        <begin position="199"/>
        <end position="218"/>
    </location>
</feature>
<keyword evidence="1" id="KW-1133">Transmembrane helix</keyword>
<dbReference type="RefSeq" id="WP_188508912.1">
    <property type="nucleotide sequence ID" value="NZ_BMGB01000001.1"/>
</dbReference>